<comment type="caution">
    <text evidence="2">The sequence shown here is derived from an EMBL/GenBank/DDBJ whole genome shotgun (WGS) entry which is preliminary data.</text>
</comment>
<dbReference type="SUPFAM" id="SSF54427">
    <property type="entry name" value="NTF2-like"/>
    <property type="match status" value="1"/>
</dbReference>
<organism evidence="2 3">
    <name type="scientific">Halopseudomonas laoshanensis</name>
    <dbReference type="NCBI Taxonomy" id="2268758"/>
    <lineage>
        <taxon>Bacteria</taxon>
        <taxon>Pseudomonadati</taxon>
        <taxon>Pseudomonadota</taxon>
        <taxon>Gammaproteobacteria</taxon>
        <taxon>Pseudomonadales</taxon>
        <taxon>Pseudomonadaceae</taxon>
        <taxon>Halopseudomonas</taxon>
    </lineage>
</organism>
<proteinExistence type="predicted"/>
<protein>
    <submittedName>
        <fullName evidence="2">Nuclear transport factor 2 family protein</fullName>
    </submittedName>
</protein>
<evidence type="ECO:0000313" key="2">
    <source>
        <dbReference type="EMBL" id="KAA0692385.1"/>
    </source>
</evidence>
<dbReference type="InterPro" id="IPR032710">
    <property type="entry name" value="NTF2-like_dom_sf"/>
</dbReference>
<dbReference type="InterPro" id="IPR037401">
    <property type="entry name" value="SnoaL-like"/>
</dbReference>
<reference evidence="2 3" key="1">
    <citation type="submission" date="2018-07" db="EMBL/GenBank/DDBJ databases">
        <title>Pseudomonas laoshanensis sp. nov., isolated from soil.</title>
        <authorList>
            <person name="Sun J."/>
            <person name="Yu L."/>
            <person name="Wang M."/>
            <person name="Zhang C."/>
        </authorList>
    </citation>
    <scope>NUCLEOTIDE SEQUENCE [LARGE SCALE GENOMIC DNA]</scope>
    <source>
        <strain evidence="2 3">Y22</strain>
    </source>
</reference>
<gene>
    <name evidence="2" type="ORF">DT594_15595</name>
</gene>
<dbReference type="EMBL" id="QOVF01000006">
    <property type="protein sequence ID" value="KAA0692385.1"/>
    <property type="molecule type" value="Genomic_DNA"/>
</dbReference>
<evidence type="ECO:0000259" key="1">
    <source>
        <dbReference type="Pfam" id="PF12680"/>
    </source>
</evidence>
<evidence type="ECO:0000313" key="3">
    <source>
        <dbReference type="Proteomes" id="UP000463138"/>
    </source>
</evidence>
<dbReference type="Gene3D" id="3.10.450.50">
    <property type="match status" value="1"/>
</dbReference>
<sequence length="142" mass="16817">MTEDFPAFFAKTFAELDKHNLDRLKEIYAPDVHFTDPLHDVRGLEAMRDYFEQLYANVTHIDFDFHQCDSVRDGQALLRWTMTFCHPRLNKGREIQVEGCSCIFFKNQRVTRHIDYYDAGALLYEHIPLLGGIIHWLKRRLA</sequence>
<dbReference type="Proteomes" id="UP000463138">
    <property type="component" value="Unassembled WGS sequence"/>
</dbReference>
<dbReference type="AlphaFoldDB" id="A0A7V7GSP9"/>
<feature type="domain" description="SnoaL-like" evidence="1">
    <location>
        <begin position="12"/>
        <end position="113"/>
    </location>
</feature>
<dbReference type="RefSeq" id="WP_149333639.1">
    <property type="nucleotide sequence ID" value="NZ_QOVF01000006.1"/>
</dbReference>
<dbReference type="Pfam" id="PF12680">
    <property type="entry name" value="SnoaL_2"/>
    <property type="match status" value="1"/>
</dbReference>
<accession>A0A7V7GSP9</accession>
<keyword evidence="3" id="KW-1185">Reference proteome</keyword>
<name>A0A7V7GSP9_9GAMM</name>
<dbReference type="OrthoDB" id="1115105at2"/>